<sequence length="462" mass="52966">MEKGIMPVEFVVSDTTLVKAIKVKLENNGLFIKPIYSAKDGKVVKSSIKDLNHPLALEISSIAGIKARIHRDIDLENLAGHSKYQCNTITEFTKGFLREHAPTIDEIFLSRLLDHLPLKYTIYPPVVLFNNSTVRTFNHPIWQKAFQLKFVDPKEYFNELLCFLSPGNQIENRSHYSKDRLLTHLAVNNPITETDVLRRPFNIQPLYGNLIDEGVLSDDDNILWENPSQEQLNSSIWCKVIQNGVTQIWSPVFTMFSRGNIKEKKRILATFPDVCNNDVVDLYAGIGYFTFSYLTKGARTLFAFELNPWSVEGLKRGLKANGFDRAGNCYVYQESNEMCVQRVTEFLTQNPEFQLRIRHINLGLLPSSRQGWPLAIRLVRLQGKSLKRVTMHIHENVHIKAIEDGSFEEDVIVELDTIDKSIMPSNHSDIKLKFVNSKLERIKTFAPDIWHICFDVDVIVST</sequence>
<dbReference type="GO" id="GO:0008757">
    <property type="term" value="F:S-adenosylmethionine-dependent methyltransferase activity"/>
    <property type="evidence" value="ECO:0007669"/>
    <property type="project" value="InterPro"/>
</dbReference>
<dbReference type="AlphaFoldDB" id="A0AA35NE40"/>
<comment type="subcellular location">
    <subcellularLocation>
        <location evidence="6">Cytoplasm</location>
    </subcellularLocation>
</comment>
<dbReference type="Pfam" id="PF02475">
    <property type="entry name" value="TRM5-TYW2_MTfase"/>
    <property type="match status" value="1"/>
</dbReference>
<comment type="pathway">
    <text evidence="1 6">tRNA modification; wybutosine-tRNA(Phe) biosynthesis.</text>
</comment>
<dbReference type="SUPFAM" id="SSF53335">
    <property type="entry name" value="S-adenosyl-L-methionine-dependent methyltransferases"/>
    <property type="match status" value="1"/>
</dbReference>
<dbReference type="GeneID" id="80920350"/>
<dbReference type="PANTHER" id="PTHR23245:SF25">
    <property type="entry name" value="TRNA WYBUTOSINE-SYNTHESIZING PROTEIN 2 HOMOLOG"/>
    <property type="match status" value="1"/>
</dbReference>
<evidence type="ECO:0000256" key="1">
    <source>
        <dbReference type="ARBA" id="ARBA00004797"/>
    </source>
</evidence>
<dbReference type="GO" id="GO:0031591">
    <property type="term" value="P:wybutosine biosynthetic process"/>
    <property type="evidence" value="ECO:0007669"/>
    <property type="project" value="InterPro"/>
</dbReference>
<evidence type="ECO:0000256" key="4">
    <source>
        <dbReference type="ARBA" id="ARBA00022694"/>
    </source>
</evidence>
<dbReference type="GO" id="GO:0102522">
    <property type="term" value="F:tRNA 4-demethylwyosine alpha-amino-alpha-carboxypropyltransferase activity"/>
    <property type="evidence" value="ECO:0007669"/>
    <property type="project" value="UniProtKB-EC"/>
</dbReference>
<comment type="function">
    <text evidence="6">S-adenosyl-L-methionine-dependent transferase that acts as a component of the wybutosine biosynthesis pathway. Wybutosine is a hyper modified guanosine with a tricyclic base found at the 3'-position adjacent to the anticodon of eukaryotic phenylalanine tRNA. Catalyzes the transfer of the alpha-amino-alpha-carboxypropyl (acp) group from S-adenosyl-L-methionine to the C-7 position of 4-demethylwyosine (imG-14) to produce wybutosine-86.</text>
</comment>
<dbReference type="GO" id="GO:0030488">
    <property type="term" value="P:tRNA methylation"/>
    <property type="evidence" value="ECO:0007669"/>
    <property type="project" value="TreeGrafter"/>
</dbReference>
<dbReference type="GO" id="GO:0005737">
    <property type="term" value="C:cytoplasm"/>
    <property type="evidence" value="ECO:0007669"/>
    <property type="project" value="UniProtKB-SubCell"/>
</dbReference>
<evidence type="ECO:0000256" key="5">
    <source>
        <dbReference type="ARBA" id="ARBA00049400"/>
    </source>
</evidence>
<dbReference type="PROSITE" id="PS51684">
    <property type="entry name" value="SAM_MT_TRM5_TYW2"/>
    <property type="match status" value="1"/>
</dbReference>
<dbReference type="PANTHER" id="PTHR23245">
    <property type="entry name" value="TRNA METHYLTRANSFERASE"/>
    <property type="match status" value="1"/>
</dbReference>
<dbReference type="Gene3D" id="3.40.50.150">
    <property type="entry name" value="Vaccinia Virus protein VP39"/>
    <property type="match status" value="1"/>
</dbReference>
<proteinExistence type="inferred from homology"/>
<protein>
    <recommendedName>
        <fullName evidence="6">tRNA wybutosine-synthesizing protein 2</fullName>
        <shortName evidence="6">tRNA-yW-synthesizing protein 2</shortName>
    </recommendedName>
    <alternativeName>
        <fullName evidence="6">tRNA(Phe) (4-demethylwyosine(37)-C(7)) aminocarboxypropyltransferase</fullName>
    </alternativeName>
</protein>
<evidence type="ECO:0000259" key="7">
    <source>
        <dbReference type="PROSITE" id="PS51684"/>
    </source>
</evidence>
<reference evidence="8" key="1">
    <citation type="submission" date="2022-10" db="EMBL/GenBank/DDBJ databases">
        <authorList>
            <person name="Byrne P K."/>
        </authorList>
    </citation>
    <scope>NUCLEOTIDE SEQUENCE</scope>
    <source>
        <strain evidence="8">IFO1815</strain>
    </source>
</reference>
<name>A0AA35NE40_SACMI</name>
<evidence type="ECO:0000313" key="8">
    <source>
        <dbReference type="EMBL" id="CAI4035476.1"/>
    </source>
</evidence>
<dbReference type="InterPro" id="IPR029063">
    <property type="entry name" value="SAM-dependent_MTases_sf"/>
</dbReference>
<dbReference type="InterPro" id="IPR056743">
    <property type="entry name" value="TRM5-TYW2-like_MTfase"/>
</dbReference>
<accession>A0AA35NE40</accession>
<evidence type="ECO:0000256" key="3">
    <source>
        <dbReference type="ARBA" id="ARBA00022691"/>
    </source>
</evidence>
<dbReference type="GO" id="GO:0008175">
    <property type="term" value="F:tRNA methyltransferase activity"/>
    <property type="evidence" value="ECO:0007669"/>
    <property type="project" value="TreeGrafter"/>
</dbReference>
<keyword evidence="6" id="KW-0963">Cytoplasm</keyword>
<dbReference type="Proteomes" id="UP001161438">
    <property type="component" value="Chromosome 13"/>
</dbReference>
<organism evidence="8 9">
    <name type="scientific">Saccharomyces mikatae IFO 1815</name>
    <dbReference type="NCBI Taxonomy" id="226126"/>
    <lineage>
        <taxon>Eukaryota</taxon>
        <taxon>Fungi</taxon>
        <taxon>Dikarya</taxon>
        <taxon>Ascomycota</taxon>
        <taxon>Saccharomycotina</taxon>
        <taxon>Saccharomycetes</taxon>
        <taxon>Saccharomycetales</taxon>
        <taxon>Saccharomycetaceae</taxon>
        <taxon>Saccharomyces</taxon>
    </lineage>
</organism>
<evidence type="ECO:0000256" key="2">
    <source>
        <dbReference type="ARBA" id="ARBA00022679"/>
    </source>
</evidence>
<dbReference type="InterPro" id="IPR026274">
    <property type="entry name" value="tRNA_wybutosine_synth_prot_2"/>
</dbReference>
<evidence type="ECO:0000256" key="6">
    <source>
        <dbReference type="PIRNR" id="PIRNR038972"/>
    </source>
</evidence>
<evidence type="ECO:0000313" key="9">
    <source>
        <dbReference type="Proteomes" id="UP001161438"/>
    </source>
</evidence>
<comment type="catalytic activity">
    <reaction evidence="5">
        <text>4-demethylwyosine(37) in tRNA(Phe) + S-adenosyl-L-methionine = 4-demethyl-7-[(3S)-3-amino-3-carboxypropyl]wyosine(37) in tRNA(Phe) + S-methyl-5'-thioadenosine + H(+)</text>
        <dbReference type="Rhea" id="RHEA:36355"/>
        <dbReference type="Rhea" id="RHEA-COMP:10164"/>
        <dbReference type="Rhea" id="RHEA-COMP:10378"/>
        <dbReference type="ChEBI" id="CHEBI:15378"/>
        <dbReference type="ChEBI" id="CHEBI:17509"/>
        <dbReference type="ChEBI" id="CHEBI:59789"/>
        <dbReference type="ChEBI" id="CHEBI:64315"/>
        <dbReference type="ChEBI" id="CHEBI:73550"/>
        <dbReference type="EC" id="2.5.1.114"/>
    </reaction>
</comment>
<dbReference type="InterPro" id="IPR030382">
    <property type="entry name" value="MeTrfase_TRM5/TYW2"/>
</dbReference>
<comment type="similarity">
    <text evidence="6">Belongs to the class I-like SAM-binding methyltransferase superfamily. TRM5/TYW2 family.</text>
</comment>
<dbReference type="RefSeq" id="XP_056078596.1">
    <property type="nucleotide sequence ID" value="XM_056224705.1"/>
</dbReference>
<keyword evidence="3 6" id="KW-0949">S-adenosyl-L-methionine</keyword>
<dbReference type="EMBL" id="OX365769">
    <property type="protein sequence ID" value="CAI4035476.1"/>
    <property type="molecule type" value="Genomic_DNA"/>
</dbReference>
<keyword evidence="9" id="KW-1185">Reference proteome</keyword>
<feature type="domain" description="SAM-dependent methyltransferase TRM5/TYW2-type" evidence="7">
    <location>
        <begin position="176"/>
        <end position="460"/>
    </location>
</feature>
<keyword evidence="2 6" id="KW-0808">Transferase</keyword>
<gene>
    <name evidence="8" type="primary">SMKI13G1250</name>
    <name evidence="8" type="ORF">SMKI_13G1250</name>
</gene>
<dbReference type="FunFam" id="3.40.50.150:FF:000437">
    <property type="entry name" value="tRNA wybutosine-synthesizing protein 2"/>
    <property type="match status" value="1"/>
</dbReference>
<dbReference type="PIRSF" id="PIRSF038972">
    <property type="entry name" value="Trm12"/>
    <property type="match status" value="1"/>
</dbReference>
<keyword evidence="4 6" id="KW-0819">tRNA processing</keyword>